<feature type="region of interest" description="Disordered" evidence="1">
    <location>
        <begin position="154"/>
        <end position="175"/>
    </location>
</feature>
<dbReference type="SUPFAM" id="SSF50156">
    <property type="entry name" value="PDZ domain-like"/>
    <property type="match status" value="1"/>
</dbReference>
<dbReference type="SUPFAM" id="SSF50729">
    <property type="entry name" value="PH domain-like"/>
    <property type="match status" value="1"/>
</dbReference>
<evidence type="ECO:0000256" key="1">
    <source>
        <dbReference type="SAM" id="MobiDB-lite"/>
    </source>
</evidence>
<feature type="region of interest" description="Disordered" evidence="1">
    <location>
        <begin position="373"/>
        <end position="397"/>
    </location>
</feature>
<proteinExistence type="predicted"/>
<dbReference type="InterPro" id="IPR036034">
    <property type="entry name" value="PDZ_sf"/>
</dbReference>
<keyword evidence="2" id="KW-1185">Reference proteome</keyword>
<evidence type="ECO:0000313" key="3">
    <source>
        <dbReference type="WBParaSite" id="ALUE_0000662901-mRNA-1"/>
    </source>
</evidence>
<dbReference type="AlphaFoldDB" id="A0A9J2PB76"/>
<feature type="region of interest" description="Disordered" evidence="1">
    <location>
        <begin position="196"/>
        <end position="239"/>
    </location>
</feature>
<protein>
    <submittedName>
        <fullName evidence="3">PH domain-containing protein</fullName>
    </submittedName>
</protein>
<dbReference type="WBParaSite" id="ALUE_0000662901-mRNA-1">
    <property type="protein sequence ID" value="ALUE_0000662901-mRNA-1"/>
    <property type="gene ID" value="ALUE_0000662901"/>
</dbReference>
<dbReference type="CDD" id="cd00821">
    <property type="entry name" value="PH"/>
    <property type="match status" value="1"/>
</dbReference>
<organism evidence="2 3">
    <name type="scientific">Ascaris lumbricoides</name>
    <name type="common">Giant roundworm</name>
    <dbReference type="NCBI Taxonomy" id="6252"/>
    <lineage>
        <taxon>Eukaryota</taxon>
        <taxon>Metazoa</taxon>
        <taxon>Ecdysozoa</taxon>
        <taxon>Nematoda</taxon>
        <taxon>Chromadorea</taxon>
        <taxon>Rhabditida</taxon>
        <taxon>Spirurina</taxon>
        <taxon>Ascaridomorpha</taxon>
        <taxon>Ascaridoidea</taxon>
        <taxon>Ascarididae</taxon>
        <taxon>Ascaris</taxon>
    </lineage>
</organism>
<dbReference type="Proteomes" id="UP000036681">
    <property type="component" value="Unplaced"/>
</dbReference>
<reference evidence="3" key="1">
    <citation type="submission" date="2023-03" db="UniProtKB">
        <authorList>
            <consortium name="WormBaseParasite"/>
        </authorList>
    </citation>
    <scope>IDENTIFICATION</scope>
</reference>
<accession>A0A9J2PB76</accession>
<feature type="compositionally biased region" description="Low complexity" evidence="1">
    <location>
        <begin position="382"/>
        <end position="394"/>
    </location>
</feature>
<evidence type="ECO:0000313" key="2">
    <source>
        <dbReference type="Proteomes" id="UP000036681"/>
    </source>
</evidence>
<name>A0A9J2PB76_ASCLU</name>
<sequence>MSAQREVIKANWLQHKVRKKSGTLIRKKKIRYEEAEWVVLCVHDDRIPLLEWYFSEECSQAHRPSKVIDLLDSAFVTPVISDSRSFIIGFTHSSREPIELAALTPQDCSDWVHISMATLVRLRCINDSLNVYTALPDSIPMIYSNSVEEHPLEFSLDDEVPHSPAPAPPQEPDSGVVSAYEHLTLAVDFCKLDTSEQNRSSESAAAEVSERARTMRRKSSCGRDIPPPLPPRDSTLPSSPLITSSRAGSVYDFPRNCVTPSKGMYGTLERHRHLSIASPTPASPSTHSTTNSEYGLLADAGSILSKEIAPPESEARVNVKRGYSIPSSAVVGPRGRRLSENVGCTDVSGSLKNNGYDVPLSVTGTDHFRLSSLVAPPEGVGSTSDTSSAASPPTLKSSQQSLDNVYATPLGAHLKQLTPIALQLMLCVESVAFVEISNRIWLVKMVAGWTASSDKHLAGVLRVGDELVEVGGVKVEDIGQLPGLFYSSSTPGSPVNLSIRRIPYGTEYTLIKTSRNYDLGIILRKHKNKLESVREGSAAFQAGVRAHIIGMHGAISSACVTHFNSRPLSLFSKNDELLNLIETVPPMSEFTLIIQPYDFMKEIKREIKKMKNYGAFI</sequence>